<keyword evidence="3" id="KW-1185">Reference proteome</keyword>
<dbReference type="PANTHER" id="PTHR43135">
    <property type="entry name" value="ALPHA-D-RIBOSE 1-METHYLPHOSPHONATE 5-TRIPHOSPHATE DIPHOSPHATASE"/>
    <property type="match status" value="1"/>
</dbReference>
<gene>
    <name evidence="2" type="ORF">D9615_000885</name>
</gene>
<dbReference type="PANTHER" id="PTHR43135:SF3">
    <property type="entry name" value="ALPHA-D-RIBOSE 1-METHYLPHOSPHONATE 5-TRIPHOSPHATE DIPHOSPHATASE"/>
    <property type="match status" value="1"/>
</dbReference>
<dbReference type="InterPro" id="IPR011059">
    <property type="entry name" value="Metal-dep_hydrolase_composite"/>
</dbReference>
<evidence type="ECO:0000313" key="3">
    <source>
        <dbReference type="Proteomes" id="UP000565441"/>
    </source>
</evidence>
<dbReference type="GO" id="GO:0016810">
    <property type="term" value="F:hydrolase activity, acting on carbon-nitrogen (but not peptide) bonds"/>
    <property type="evidence" value="ECO:0007669"/>
    <property type="project" value="InterPro"/>
</dbReference>
<accession>A0A8H5M8Q9</accession>
<dbReference type="InterPro" id="IPR032466">
    <property type="entry name" value="Metal_Hydrolase"/>
</dbReference>
<proteinExistence type="predicted"/>
<dbReference type="InterPro" id="IPR051781">
    <property type="entry name" value="Metallo-dep_Hydrolase"/>
</dbReference>
<dbReference type="SUPFAM" id="SSF51556">
    <property type="entry name" value="Metallo-dependent hydrolases"/>
    <property type="match status" value="1"/>
</dbReference>
<feature type="domain" description="Amidohydrolase-related" evidence="1">
    <location>
        <begin position="86"/>
        <end position="306"/>
    </location>
</feature>
<comment type="caution">
    <text evidence="2">The sequence shown here is derived from an EMBL/GenBank/DDBJ whole genome shotgun (WGS) entry which is preliminary data.</text>
</comment>
<dbReference type="AlphaFoldDB" id="A0A8H5M8Q9"/>
<dbReference type="SUPFAM" id="SSF51338">
    <property type="entry name" value="Composite domain of metallo-dependent hydrolases"/>
    <property type="match status" value="1"/>
</dbReference>
<evidence type="ECO:0000313" key="2">
    <source>
        <dbReference type="EMBL" id="KAF5384786.1"/>
    </source>
</evidence>
<dbReference type="Gene3D" id="3.20.20.140">
    <property type="entry name" value="Metal-dependent hydrolases"/>
    <property type="match status" value="1"/>
</dbReference>
<protein>
    <recommendedName>
        <fullName evidence="1">Amidohydrolase-related domain-containing protein</fullName>
    </recommendedName>
</protein>
<dbReference type="InterPro" id="IPR006680">
    <property type="entry name" value="Amidohydro-rel"/>
</dbReference>
<name>A0A8H5M8Q9_9AGAR</name>
<reference evidence="2 3" key="1">
    <citation type="journal article" date="2020" name="ISME J.">
        <title>Uncovering the hidden diversity of litter-decomposition mechanisms in mushroom-forming fungi.</title>
        <authorList>
            <person name="Floudas D."/>
            <person name="Bentzer J."/>
            <person name="Ahren D."/>
            <person name="Johansson T."/>
            <person name="Persson P."/>
            <person name="Tunlid A."/>
        </authorList>
    </citation>
    <scope>NUCLEOTIDE SEQUENCE [LARGE SCALE GENOMIC DNA]</scope>
    <source>
        <strain evidence="2 3">CBS 661.87</strain>
    </source>
</reference>
<sequence length="507" mass="54711">MVFTSPTPVTGNSSPSTLGKVYHVLAGKLFDSVSKKLISNQVITVDRDSGIILRVLDLTEFRSSTESRRWVDNGTEEEIIDLTHLTILPGFVDTHVHLFLHSYAETSWTDQLTKESLPERTLRAGVHARKTLMAGFTTVRDLGTEGAEDADIALRKCLAVLPGKKEPIIPGPRYYCAGRAIVSTGSYGPKSSLFPSKNVIEGVTGAEAADGVDECIKTVRKQVGAGADWIKIYADYRIRSRLSDVSLEMAGTSSALFNKAELEAMITTAHNLGVKVAAHANNSEVMEQLLDLGVDSIEHGGNLFDDSRGTALIKKWAESGGKTVWVPTLAVFSSLERLGFQMSESWDGVKRGFQKAVEVGGVKGAKPGGKGIRVACGGDTGAFPHGENGLEMVLMRKLGVDWTTVLSLGTLGGWECCRGMEWEGEKGRERLEAVEANVAAPKESEKSRLERGVPFGAVRKGWAGDLVGVEGALNQDVANFERAIMHGVNFVMKGGAIYKMDGKEIIQ</sequence>
<dbReference type="Pfam" id="PF01979">
    <property type="entry name" value="Amidohydro_1"/>
    <property type="match status" value="1"/>
</dbReference>
<dbReference type="Proteomes" id="UP000565441">
    <property type="component" value="Unassembled WGS sequence"/>
</dbReference>
<evidence type="ECO:0000259" key="1">
    <source>
        <dbReference type="Pfam" id="PF01979"/>
    </source>
</evidence>
<organism evidence="2 3">
    <name type="scientific">Tricholomella constricta</name>
    <dbReference type="NCBI Taxonomy" id="117010"/>
    <lineage>
        <taxon>Eukaryota</taxon>
        <taxon>Fungi</taxon>
        <taxon>Dikarya</taxon>
        <taxon>Basidiomycota</taxon>
        <taxon>Agaricomycotina</taxon>
        <taxon>Agaricomycetes</taxon>
        <taxon>Agaricomycetidae</taxon>
        <taxon>Agaricales</taxon>
        <taxon>Tricholomatineae</taxon>
        <taxon>Lyophyllaceae</taxon>
        <taxon>Tricholomella</taxon>
    </lineage>
</organism>
<dbReference type="OrthoDB" id="5595695at2759"/>
<dbReference type="EMBL" id="JAACJP010000004">
    <property type="protein sequence ID" value="KAF5384786.1"/>
    <property type="molecule type" value="Genomic_DNA"/>
</dbReference>